<name>A0ACC0BMK4_CATRO</name>
<accession>A0ACC0BMK4</accession>
<proteinExistence type="predicted"/>
<organism evidence="1 2">
    <name type="scientific">Catharanthus roseus</name>
    <name type="common">Madagascar periwinkle</name>
    <name type="synonym">Vinca rosea</name>
    <dbReference type="NCBI Taxonomy" id="4058"/>
    <lineage>
        <taxon>Eukaryota</taxon>
        <taxon>Viridiplantae</taxon>
        <taxon>Streptophyta</taxon>
        <taxon>Embryophyta</taxon>
        <taxon>Tracheophyta</taxon>
        <taxon>Spermatophyta</taxon>
        <taxon>Magnoliopsida</taxon>
        <taxon>eudicotyledons</taxon>
        <taxon>Gunneridae</taxon>
        <taxon>Pentapetalae</taxon>
        <taxon>asterids</taxon>
        <taxon>lamiids</taxon>
        <taxon>Gentianales</taxon>
        <taxon>Apocynaceae</taxon>
        <taxon>Rauvolfioideae</taxon>
        <taxon>Vinceae</taxon>
        <taxon>Catharanthinae</taxon>
        <taxon>Catharanthus</taxon>
    </lineage>
</organism>
<comment type="caution">
    <text evidence="1">The sequence shown here is derived from an EMBL/GenBank/DDBJ whole genome shotgun (WGS) entry which is preliminary data.</text>
</comment>
<gene>
    <name evidence="1" type="ORF">M9H77_14192</name>
</gene>
<keyword evidence="2" id="KW-1185">Reference proteome</keyword>
<dbReference type="Proteomes" id="UP001060085">
    <property type="component" value="Linkage Group LG03"/>
</dbReference>
<reference evidence="2" key="1">
    <citation type="journal article" date="2023" name="Nat. Plants">
        <title>Single-cell RNA sequencing provides a high-resolution roadmap for understanding the multicellular compartmentation of specialized metabolism.</title>
        <authorList>
            <person name="Sun S."/>
            <person name="Shen X."/>
            <person name="Li Y."/>
            <person name="Li Y."/>
            <person name="Wang S."/>
            <person name="Li R."/>
            <person name="Zhang H."/>
            <person name="Shen G."/>
            <person name="Guo B."/>
            <person name="Wei J."/>
            <person name="Xu J."/>
            <person name="St-Pierre B."/>
            <person name="Chen S."/>
            <person name="Sun C."/>
        </authorList>
    </citation>
    <scope>NUCLEOTIDE SEQUENCE [LARGE SCALE GENOMIC DNA]</scope>
</reference>
<protein>
    <submittedName>
        <fullName evidence="1">Uncharacterized protein</fullName>
    </submittedName>
</protein>
<dbReference type="EMBL" id="CM044703">
    <property type="protein sequence ID" value="KAI5673828.1"/>
    <property type="molecule type" value="Genomic_DNA"/>
</dbReference>
<sequence>MGICWGRGRPATAKLAHASSSQLYETKSDPGNVKQQIPLTPSKQQIVSGSTKKAIEAVKCDPSISINLKSFTFNDLKNATKNFRSDSLLGEGGFGYVFKGWIDENTFAPSKPGSGMVVAVKKLKTESFQGHREWLAEVNYLGQLHHGNLVKLIGYCSESENRLLVYEFMPRGSLENHLFRKGVQLMPWATRMRIAVDVARGLSFLHSLDANVIYRDLKASNVLLDSEFNAKLSDFGLARDGPSGDRTHVSTRVVGTRGYAAPEYVATGHLTPKSDVYSFGVVLLELLSGKRAIGDENAGPAEETLVDWARPFLSDSRRVTRIMDTRLGGQYSKKGAQAAATLALRCLHVDPKHRPVMQEVLTALEQIHSPKDIPRTSQHAKPESIVNESYSQKTIRGNARGK</sequence>
<evidence type="ECO:0000313" key="1">
    <source>
        <dbReference type="EMBL" id="KAI5673828.1"/>
    </source>
</evidence>
<evidence type="ECO:0000313" key="2">
    <source>
        <dbReference type="Proteomes" id="UP001060085"/>
    </source>
</evidence>